<dbReference type="SUPFAM" id="SSF52540">
    <property type="entry name" value="P-loop containing nucleoside triphosphate hydrolases"/>
    <property type="match status" value="1"/>
</dbReference>
<dbReference type="InterPro" id="IPR027417">
    <property type="entry name" value="P-loop_NTPase"/>
</dbReference>
<evidence type="ECO:0000313" key="3">
    <source>
        <dbReference type="EMBL" id="POH71787.1"/>
    </source>
</evidence>
<dbReference type="Gene3D" id="3.40.50.300">
    <property type="entry name" value="P-loop containing nucleotide triphosphate hydrolases"/>
    <property type="match status" value="1"/>
</dbReference>
<sequence>MNRINLNNNGWPDPEFRFVIRHEFSSVRDQHDPERNTEKIASHEGTPVQIHANNLALSAGRGPVYGPLTFELDGGLNVLRGDAGSGRTSLLLTLAGRMKHQDGSLQVGGHELPQKLRAVQKISSVAGFDGIDELEESVTVGAALKERLAWISPWWSRVRKLNDVDVAEICAPTFGGEPIPHANTVIWDLSDTQAFLLRIALAMMSNPSVLLVDDLEQIRNSDSRTIIWDRLAHLAGAGTDVVVSASSLDAQLWDQLDIAPNVVDISTHQSAPGPQESAESVTPSQQELIEETV</sequence>
<proteinExistence type="predicted"/>
<protein>
    <submittedName>
        <fullName evidence="3">AAA family ATPase</fullName>
    </submittedName>
</protein>
<dbReference type="RefSeq" id="WP_103467416.1">
    <property type="nucleotide sequence ID" value="NZ_PPXC01000022.1"/>
</dbReference>
<dbReference type="GO" id="GO:0005524">
    <property type="term" value="F:ATP binding"/>
    <property type="evidence" value="ECO:0007669"/>
    <property type="project" value="InterPro"/>
</dbReference>
<accession>A0A2S3ZSE7</accession>
<feature type="region of interest" description="Disordered" evidence="1">
    <location>
        <begin position="266"/>
        <end position="293"/>
    </location>
</feature>
<dbReference type="EMBL" id="PPXC01000022">
    <property type="protein sequence ID" value="POH71787.1"/>
    <property type="molecule type" value="Genomic_DNA"/>
</dbReference>
<name>A0A2S3ZSE7_ARTGL</name>
<dbReference type="Proteomes" id="UP000237061">
    <property type="component" value="Unassembled WGS sequence"/>
</dbReference>
<evidence type="ECO:0000313" key="4">
    <source>
        <dbReference type="Proteomes" id="UP000237061"/>
    </source>
</evidence>
<organism evidence="3 4">
    <name type="scientific">Arthrobacter glacialis</name>
    <dbReference type="NCBI Taxonomy" id="1664"/>
    <lineage>
        <taxon>Bacteria</taxon>
        <taxon>Bacillati</taxon>
        <taxon>Actinomycetota</taxon>
        <taxon>Actinomycetes</taxon>
        <taxon>Micrococcales</taxon>
        <taxon>Micrococcaceae</taxon>
        <taxon>Arthrobacter</taxon>
    </lineage>
</organism>
<gene>
    <name evidence="3" type="ORF">CVS27_19005</name>
</gene>
<comment type="caution">
    <text evidence="3">The sequence shown here is derived from an EMBL/GenBank/DDBJ whole genome shotgun (WGS) entry which is preliminary data.</text>
</comment>
<dbReference type="InterPro" id="IPR003439">
    <property type="entry name" value="ABC_transporter-like_ATP-bd"/>
</dbReference>
<feature type="compositionally biased region" description="Polar residues" evidence="1">
    <location>
        <begin position="266"/>
        <end position="287"/>
    </location>
</feature>
<feature type="domain" description="ABC transporter" evidence="2">
    <location>
        <begin position="50"/>
        <end position="289"/>
    </location>
</feature>
<dbReference type="PROSITE" id="PS50893">
    <property type="entry name" value="ABC_TRANSPORTER_2"/>
    <property type="match status" value="1"/>
</dbReference>
<dbReference type="CDD" id="cd00267">
    <property type="entry name" value="ABC_ATPase"/>
    <property type="match status" value="1"/>
</dbReference>
<dbReference type="GO" id="GO:0016887">
    <property type="term" value="F:ATP hydrolysis activity"/>
    <property type="evidence" value="ECO:0007669"/>
    <property type="project" value="InterPro"/>
</dbReference>
<dbReference type="Pfam" id="PF00005">
    <property type="entry name" value="ABC_tran"/>
    <property type="match status" value="1"/>
</dbReference>
<evidence type="ECO:0000256" key="1">
    <source>
        <dbReference type="SAM" id="MobiDB-lite"/>
    </source>
</evidence>
<evidence type="ECO:0000259" key="2">
    <source>
        <dbReference type="PROSITE" id="PS50893"/>
    </source>
</evidence>
<reference evidence="3 4" key="1">
    <citation type="submission" date="2018-01" db="EMBL/GenBank/DDBJ databases">
        <title>Arthrobacter sp. nov., from glaciers in China.</title>
        <authorList>
            <person name="Liu Q."/>
            <person name="Xin Y.-H."/>
        </authorList>
    </citation>
    <scope>NUCLEOTIDE SEQUENCE [LARGE SCALE GENOMIC DNA]</scope>
    <source>
        <strain evidence="3 4">HLT2-12-2</strain>
    </source>
</reference>
<keyword evidence="4" id="KW-1185">Reference proteome</keyword>
<dbReference type="AlphaFoldDB" id="A0A2S3ZSE7"/>